<dbReference type="PANTHER" id="PTHR16092">
    <property type="entry name" value="SEC3/SYNTAXIN-RELATED"/>
    <property type="match status" value="1"/>
</dbReference>
<feature type="region of interest" description="Disordered" evidence="1">
    <location>
        <begin position="123"/>
        <end position="142"/>
    </location>
</feature>
<evidence type="ECO:0000313" key="4">
    <source>
        <dbReference type="Proteomes" id="UP001530400"/>
    </source>
</evidence>
<protein>
    <recommendedName>
        <fullName evidence="2">Exocyst complex component Sec3 C-terminal domain-containing protein</fullName>
    </recommendedName>
</protein>
<comment type="caution">
    <text evidence="3">The sequence shown here is derived from an EMBL/GenBank/DDBJ whole genome shotgun (WGS) entry which is preliminary data.</text>
</comment>
<dbReference type="PANTHER" id="PTHR16092:SF14">
    <property type="entry name" value="EXOCYST COMPLEX COMPONENT 1 ISOFORM X1"/>
    <property type="match status" value="1"/>
</dbReference>
<dbReference type="InterPro" id="IPR048628">
    <property type="entry name" value="Sec3_C"/>
</dbReference>
<organism evidence="3 4">
    <name type="scientific">Cyclotella atomus</name>
    <dbReference type="NCBI Taxonomy" id="382360"/>
    <lineage>
        <taxon>Eukaryota</taxon>
        <taxon>Sar</taxon>
        <taxon>Stramenopiles</taxon>
        <taxon>Ochrophyta</taxon>
        <taxon>Bacillariophyta</taxon>
        <taxon>Coscinodiscophyceae</taxon>
        <taxon>Thalassiosirophycidae</taxon>
        <taxon>Stephanodiscales</taxon>
        <taxon>Stephanodiscaceae</taxon>
        <taxon>Cyclotella</taxon>
    </lineage>
</organism>
<feature type="domain" description="Exocyst complex component Sec3 C-terminal" evidence="2">
    <location>
        <begin position="1100"/>
        <end position="1349"/>
    </location>
</feature>
<feature type="region of interest" description="Disordered" evidence="1">
    <location>
        <begin position="307"/>
        <end position="362"/>
    </location>
</feature>
<evidence type="ECO:0000259" key="2">
    <source>
        <dbReference type="Pfam" id="PF20654"/>
    </source>
</evidence>
<feature type="compositionally biased region" description="Basic and acidic residues" evidence="1">
    <location>
        <begin position="351"/>
        <end position="362"/>
    </location>
</feature>
<gene>
    <name evidence="3" type="ORF">ACHAWO_000763</name>
</gene>
<feature type="compositionally biased region" description="Low complexity" evidence="1">
    <location>
        <begin position="60"/>
        <end position="73"/>
    </location>
</feature>
<dbReference type="EMBL" id="JALLPJ020001167">
    <property type="protein sequence ID" value="KAL3775083.1"/>
    <property type="molecule type" value="Genomic_DNA"/>
</dbReference>
<proteinExistence type="predicted"/>
<reference evidence="3 4" key="1">
    <citation type="submission" date="2024-10" db="EMBL/GenBank/DDBJ databases">
        <title>Updated reference genomes for cyclostephanoid diatoms.</title>
        <authorList>
            <person name="Roberts W.R."/>
            <person name="Alverson A.J."/>
        </authorList>
    </citation>
    <scope>NUCLEOTIDE SEQUENCE [LARGE SCALE GENOMIC DNA]</scope>
    <source>
        <strain evidence="3 4">AJA010-31</strain>
    </source>
</reference>
<feature type="region of interest" description="Disordered" evidence="1">
    <location>
        <begin position="1"/>
        <end position="93"/>
    </location>
</feature>
<sequence>MKKITKKSRESSGESADDSLHAPASATKALNKFSSQLKKSTGVVADTMKKMPGTTHHSEGPSSHHGLSPSISSAKKHSNNNEPSQPFESSEGAMRLNRILDQNQTKKEPAYSTLRSVMVSPKHNSNAAMPEPSHDSSTPAKQELDYIPPSTVQLADPTDEAAVGEMTCRISSKQRVDSRSIGGRFVAADGKVEARTGNVILKEGWEEHIEGSVEEQHSKDNNTSIAAMRPINRLTNECLFSMCVSQFDLSVGLSGGPSGGKKRHIPIAKSRNKLRYVVILRSTNRPLLRPKSMARARVDGNVVAGVEGLEEDDLEAGSDGDMSEEGYDHMYNPDPSEAGGKSSKTKKKKKSANDADAKPDKKGKKLYEEYDCGIAPEKEISSFPALLCMAIHADGTKPDVRKVLELDKLVSIQNCPPRKDSQSAGHVVLVFRNGDAVEIDCDLPNAVMHSTGVSTTPVAAHMTKKSSTAMDAANRMRKERFLWSLLQIHAILCTAVVERATATAALARPGSISSMTPLPQLKIQNIDRGELQYISTVKGFLTESPALCSLLDRFVARSRMPIAAGAHSEEKQAEEGVEEGKSDEMDGFAYNMMMGNFNRMALFLNKEEMQDAADVLNAVPWQQQEITSDGTTNVDASATAESLINMLQQRMRDLEAETCRRLISWEDEKYYSATGERPEGDNSQNDNTLSLNDLFSTLQSLDDELEKMEEWIQDRARMIKPITDECHGIEEENRMLEQQWVSYETLGTELKRLLGGLVLPRGLMSVLENPGSVIVYDNAGNVNVNASEDGVELISQAGQALKLALDTAENEGGIHLRAVSDTVKVLSATCNKFCRSLARIIVTVMEQLAKSECTRPDVAIGKGDDHSSCAKKIRETQRRFQASLLSYIKMIEVLALLKPDILPAVRDAYSELVAEGIMSKKRMKAYFASLPGKTSVQLAHDTKFDTIARNSASVTHDLSEYHPASLRYTPPESTGMMKPVNVEDIEAALSEMLPLIAREAYFTAALFGLSSRHLDGRQKKRNFEAAKKSVDNSSQWFRYYMDRICGIASDVDAEGKKMKGDAMLSLVASIHLNEAMEGYIDRNKKGGDHSLSLAYVRATILDLRKKVDKQWVNWVEEQIKWIRTNPGVPLNGKRAGIFGSIVRFPTYLDHVLICCKAGRPKDYSPNLSKIKVVSYYLQKMASSLFASLNECAERETTDQQYASNVMRMENSYFFTQSIKQRGTELTSLFQKQITGASVICKQSTDAYLGWMIKREFKAMHSLFSNISRIRKDVGDADVPIHVPRAQFVRTLQKESSKEIMKEKIGVVYARMEKHLSESGGLLPMAWKALVKVLYEWFGRWEKLSTSCYKFILEPSAIDVVRLAKAASGGRTSVAGGKKHEYVTV</sequence>
<accession>A0ABD3NGE5</accession>
<dbReference type="Pfam" id="PF20654">
    <property type="entry name" value="Sec3_C-term"/>
    <property type="match status" value="1"/>
</dbReference>
<feature type="compositionally biased region" description="Acidic residues" evidence="1">
    <location>
        <begin position="308"/>
        <end position="325"/>
    </location>
</feature>
<dbReference type="Proteomes" id="UP001530400">
    <property type="component" value="Unassembled WGS sequence"/>
</dbReference>
<name>A0ABD3NGE5_9STRA</name>
<evidence type="ECO:0000313" key="3">
    <source>
        <dbReference type="EMBL" id="KAL3775083.1"/>
    </source>
</evidence>
<keyword evidence="4" id="KW-1185">Reference proteome</keyword>
<evidence type="ECO:0000256" key="1">
    <source>
        <dbReference type="SAM" id="MobiDB-lite"/>
    </source>
</evidence>